<evidence type="ECO:0000313" key="2">
    <source>
        <dbReference type="EMBL" id="MDN3710205.1"/>
    </source>
</evidence>
<accession>A0ABT8D120</accession>
<dbReference type="PANTHER" id="PTHR41386">
    <property type="entry name" value="INTEGRAL MEMBRANE PROTEIN-RELATED"/>
    <property type="match status" value="1"/>
</dbReference>
<evidence type="ECO:0000313" key="3">
    <source>
        <dbReference type="Proteomes" id="UP001242368"/>
    </source>
</evidence>
<feature type="transmembrane region" description="Helical" evidence="1">
    <location>
        <begin position="33"/>
        <end position="54"/>
    </location>
</feature>
<dbReference type="EMBL" id="JAUFQU010000078">
    <property type="protein sequence ID" value="MDN3710205.1"/>
    <property type="molecule type" value="Genomic_DNA"/>
</dbReference>
<organism evidence="2 3">
    <name type="scientific">Paenimyroides ceti</name>
    <dbReference type="NCBI Taxonomy" id="395087"/>
    <lineage>
        <taxon>Bacteria</taxon>
        <taxon>Pseudomonadati</taxon>
        <taxon>Bacteroidota</taxon>
        <taxon>Flavobacteriia</taxon>
        <taxon>Flavobacteriales</taxon>
        <taxon>Flavobacteriaceae</taxon>
        <taxon>Paenimyroides</taxon>
    </lineage>
</organism>
<keyword evidence="1" id="KW-0472">Membrane</keyword>
<dbReference type="InterPro" id="IPR010406">
    <property type="entry name" value="DUF1003"/>
</dbReference>
<evidence type="ECO:0000256" key="1">
    <source>
        <dbReference type="SAM" id="Phobius"/>
    </source>
</evidence>
<protein>
    <submittedName>
        <fullName evidence="2">DUF1003 domain-containing protein</fullName>
    </submittedName>
</protein>
<proteinExistence type="predicted"/>
<dbReference type="Pfam" id="PF06210">
    <property type="entry name" value="DUF1003"/>
    <property type="match status" value="1"/>
</dbReference>
<keyword evidence="3" id="KW-1185">Reference proteome</keyword>
<dbReference type="PANTHER" id="PTHR41386:SF1">
    <property type="entry name" value="MEMBRANE PROTEIN"/>
    <property type="match status" value="1"/>
</dbReference>
<gene>
    <name evidence="2" type="ORF">QW060_25380</name>
</gene>
<comment type="caution">
    <text evidence="2">The sequence shown here is derived from an EMBL/GenBank/DDBJ whole genome shotgun (WGS) entry which is preliminary data.</text>
</comment>
<name>A0ABT8D120_9FLAO</name>
<keyword evidence="1" id="KW-0812">Transmembrane</keyword>
<keyword evidence="1" id="KW-1133">Transmembrane helix</keyword>
<dbReference type="RefSeq" id="WP_290365439.1">
    <property type="nucleotide sequence ID" value="NZ_JAUFQU010000078.1"/>
</dbReference>
<sequence length="64" mass="7288">MAVAEIHHYFYTGFSRLIVFNTMAAKELEFDPYPFILMNLVLSCIAALQAPIIMMSQTSEEKTV</sequence>
<reference evidence="3" key="1">
    <citation type="journal article" date="2019" name="Int. J. Syst. Evol. Microbiol.">
        <title>The Global Catalogue of Microorganisms (GCM) 10K type strain sequencing project: providing services to taxonomists for standard genome sequencing and annotation.</title>
        <authorList>
            <consortium name="The Broad Institute Genomics Platform"/>
            <consortium name="The Broad Institute Genome Sequencing Center for Infectious Disease"/>
            <person name="Wu L."/>
            <person name="Ma J."/>
        </authorList>
    </citation>
    <scope>NUCLEOTIDE SEQUENCE [LARGE SCALE GENOMIC DNA]</scope>
    <source>
        <strain evidence="3">CECT 7184</strain>
    </source>
</reference>
<dbReference type="Proteomes" id="UP001242368">
    <property type="component" value="Unassembled WGS sequence"/>
</dbReference>